<gene>
    <name evidence="5" type="ORF">GCM10022278_25050</name>
</gene>
<evidence type="ECO:0000256" key="2">
    <source>
        <dbReference type="ARBA" id="ARBA00022649"/>
    </source>
</evidence>
<evidence type="ECO:0000259" key="4">
    <source>
        <dbReference type="Pfam" id="PF03364"/>
    </source>
</evidence>
<evidence type="ECO:0000256" key="3">
    <source>
        <dbReference type="SAM" id="Phobius"/>
    </source>
</evidence>
<dbReference type="PANTHER" id="PTHR33824">
    <property type="entry name" value="POLYKETIDE CYCLASE/DEHYDRASE AND LIPID TRANSPORT SUPERFAMILY PROTEIN"/>
    <property type="match status" value="1"/>
</dbReference>
<keyword evidence="3" id="KW-0472">Membrane</keyword>
<evidence type="ECO:0000313" key="6">
    <source>
        <dbReference type="Proteomes" id="UP001501337"/>
    </source>
</evidence>
<proteinExistence type="inferred from homology"/>
<dbReference type="Pfam" id="PF03364">
    <property type="entry name" value="Polyketide_cyc"/>
    <property type="match status" value="1"/>
</dbReference>
<accession>A0ABP7PJ64</accession>
<keyword evidence="3" id="KW-1133">Transmembrane helix</keyword>
<dbReference type="Gene3D" id="3.30.530.20">
    <property type="match status" value="1"/>
</dbReference>
<organism evidence="5 6">
    <name type="scientific">Allohahella marinimesophila</name>
    <dbReference type="NCBI Taxonomy" id="1054972"/>
    <lineage>
        <taxon>Bacteria</taxon>
        <taxon>Pseudomonadati</taxon>
        <taxon>Pseudomonadota</taxon>
        <taxon>Gammaproteobacteria</taxon>
        <taxon>Oceanospirillales</taxon>
        <taxon>Hahellaceae</taxon>
        <taxon>Allohahella</taxon>
    </lineage>
</organism>
<evidence type="ECO:0000256" key="1">
    <source>
        <dbReference type="ARBA" id="ARBA00008918"/>
    </source>
</evidence>
<dbReference type="Proteomes" id="UP001501337">
    <property type="component" value="Unassembled WGS sequence"/>
</dbReference>
<name>A0ABP7PJ64_9GAMM</name>
<feature type="domain" description="Coenzyme Q-binding protein COQ10 START" evidence="4">
    <location>
        <begin position="102"/>
        <end position="214"/>
    </location>
</feature>
<keyword evidence="3" id="KW-0812">Transmembrane</keyword>
<sequence length="247" mass="27935">MSHYDERRPYSEYDTDDYDADYDTDWNELDWSDEHARSSRVATGTALALGAAGIALAAVAVGVYRHKAEIANRPADSAPDRAAKDMHRSDGKAVAGKTVLINRPRVELFKFWENYDNLQQFMKNVEHVETQGDKSIWKIAAPAGQSVTVETELVERRENELLSWKSTANSQIETEGHIAFRDAPAGRGTYVEAVVQYKPPVGQFGRMIAKLFRREPGVQARHELKRFKMLMETGEIATSHHYIHDDV</sequence>
<evidence type="ECO:0000313" key="5">
    <source>
        <dbReference type="EMBL" id="GAA3966134.1"/>
    </source>
</evidence>
<keyword evidence="6" id="KW-1185">Reference proteome</keyword>
<comment type="similarity">
    <text evidence="1">Belongs to the ribosome association toxin RatA family.</text>
</comment>
<dbReference type="EMBL" id="BAABBO010000011">
    <property type="protein sequence ID" value="GAA3966134.1"/>
    <property type="molecule type" value="Genomic_DNA"/>
</dbReference>
<dbReference type="PANTHER" id="PTHR33824:SF7">
    <property type="entry name" value="POLYKETIDE CYCLASE_DEHYDRASE AND LIPID TRANSPORT SUPERFAMILY PROTEIN"/>
    <property type="match status" value="1"/>
</dbReference>
<dbReference type="SUPFAM" id="SSF55961">
    <property type="entry name" value="Bet v1-like"/>
    <property type="match status" value="1"/>
</dbReference>
<protein>
    <submittedName>
        <fullName evidence="5">SRPBCC family protein</fullName>
    </submittedName>
</protein>
<dbReference type="InterPro" id="IPR023393">
    <property type="entry name" value="START-like_dom_sf"/>
</dbReference>
<keyword evidence="2" id="KW-1277">Toxin-antitoxin system</keyword>
<comment type="caution">
    <text evidence="5">The sequence shown here is derived from an EMBL/GenBank/DDBJ whole genome shotgun (WGS) entry which is preliminary data.</text>
</comment>
<dbReference type="InterPro" id="IPR005031">
    <property type="entry name" value="COQ10_START"/>
</dbReference>
<dbReference type="InterPro" id="IPR047137">
    <property type="entry name" value="ORF3"/>
</dbReference>
<dbReference type="CDD" id="cd07817">
    <property type="entry name" value="SRPBCC_8"/>
    <property type="match status" value="1"/>
</dbReference>
<feature type="transmembrane region" description="Helical" evidence="3">
    <location>
        <begin position="41"/>
        <end position="64"/>
    </location>
</feature>
<reference evidence="6" key="1">
    <citation type="journal article" date="2019" name="Int. J. Syst. Evol. Microbiol.">
        <title>The Global Catalogue of Microorganisms (GCM) 10K type strain sequencing project: providing services to taxonomists for standard genome sequencing and annotation.</title>
        <authorList>
            <consortium name="The Broad Institute Genomics Platform"/>
            <consortium name="The Broad Institute Genome Sequencing Center for Infectious Disease"/>
            <person name="Wu L."/>
            <person name="Ma J."/>
        </authorList>
    </citation>
    <scope>NUCLEOTIDE SEQUENCE [LARGE SCALE GENOMIC DNA]</scope>
    <source>
        <strain evidence="6">JCM 17555</strain>
    </source>
</reference>